<name>A0A2H3B517_9AGAR</name>
<dbReference type="AlphaFoldDB" id="A0A2H3B517"/>
<evidence type="ECO:0000256" key="1">
    <source>
        <dbReference type="ARBA" id="ARBA00022664"/>
    </source>
</evidence>
<dbReference type="InterPro" id="IPR001878">
    <property type="entry name" value="Znf_CCHC"/>
</dbReference>
<dbReference type="Gene3D" id="4.10.60.10">
    <property type="entry name" value="Zinc finger, CCHC-type"/>
    <property type="match status" value="1"/>
</dbReference>
<reference evidence="5" key="1">
    <citation type="journal article" date="2017" name="Nat. Ecol. Evol.">
        <title>Genome expansion and lineage-specific genetic innovations in the forest pathogenic fungi Armillaria.</title>
        <authorList>
            <person name="Sipos G."/>
            <person name="Prasanna A.N."/>
            <person name="Walter M.C."/>
            <person name="O'Connor E."/>
            <person name="Balint B."/>
            <person name="Krizsan K."/>
            <person name="Kiss B."/>
            <person name="Hess J."/>
            <person name="Varga T."/>
            <person name="Slot J."/>
            <person name="Riley R."/>
            <person name="Boka B."/>
            <person name="Rigling D."/>
            <person name="Barry K."/>
            <person name="Lee J."/>
            <person name="Mihaltcheva S."/>
            <person name="LaButti K."/>
            <person name="Lipzen A."/>
            <person name="Waldron R."/>
            <person name="Moloney N.M."/>
            <person name="Sperisen C."/>
            <person name="Kredics L."/>
            <person name="Vagvoelgyi C."/>
            <person name="Patrignani A."/>
            <person name="Fitzpatrick D."/>
            <person name="Nagy I."/>
            <person name="Doyle S."/>
            <person name="Anderson J.B."/>
            <person name="Grigoriev I.V."/>
            <person name="Gueldener U."/>
            <person name="Muensterkoetter M."/>
            <person name="Nagy L.G."/>
        </authorList>
    </citation>
    <scope>NUCLEOTIDE SEQUENCE [LARGE SCALE GENOMIC DNA]</scope>
    <source>
        <strain evidence="5">28-4</strain>
    </source>
</reference>
<evidence type="ECO:0000256" key="2">
    <source>
        <dbReference type="PROSITE-ProRule" id="PRU00047"/>
    </source>
</evidence>
<keyword evidence="1" id="KW-0507">mRNA processing</keyword>
<dbReference type="GO" id="GO:0003676">
    <property type="term" value="F:nucleic acid binding"/>
    <property type="evidence" value="ECO:0007669"/>
    <property type="project" value="InterPro"/>
</dbReference>
<dbReference type="PROSITE" id="PS50158">
    <property type="entry name" value="ZF_CCHC"/>
    <property type="match status" value="1"/>
</dbReference>
<gene>
    <name evidence="4" type="ORF">ARMSODRAFT_870195</name>
</gene>
<protein>
    <recommendedName>
        <fullName evidence="3">CCHC-type domain-containing protein</fullName>
    </recommendedName>
</protein>
<keyword evidence="2" id="KW-0862">Zinc</keyword>
<dbReference type="SUPFAM" id="SSF57756">
    <property type="entry name" value="Retrovirus zinc finger-like domains"/>
    <property type="match status" value="1"/>
</dbReference>
<dbReference type="Pfam" id="PF00098">
    <property type="entry name" value="zf-CCHC"/>
    <property type="match status" value="1"/>
</dbReference>
<accession>A0A2H3B517</accession>
<dbReference type="InterPro" id="IPR036875">
    <property type="entry name" value="Znf_CCHC_sf"/>
</dbReference>
<dbReference type="STRING" id="1076256.A0A2H3B517"/>
<keyword evidence="5" id="KW-1185">Reference proteome</keyword>
<keyword evidence="2" id="KW-0863">Zinc-finger</keyword>
<dbReference type="GO" id="GO:0006397">
    <property type="term" value="P:mRNA processing"/>
    <property type="evidence" value="ECO:0007669"/>
    <property type="project" value="UniProtKB-KW"/>
</dbReference>
<dbReference type="EMBL" id="KZ293469">
    <property type="protein sequence ID" value="PBK62112.1"/>
    <property type="molecule type" value="Genomic_DNA"/>
</dbReference>
<feature type="non-terminal residue" evidence="4">
    <location>
        <position position="128"/>
    </location>
</feature>
<dbReference type="Proteomes" id="UP000218334">
    <property type="component" value="Unassembled WGS sequence"/>
</dbReference>
<evidence type="ECO:0000259" key="3">
    <source>
        <dbReference type="PROSITE" id="PS50158"/>
    </source>
</evidence>
<feature type="domain" description="CCHC-type" evidence="3">
    <location>
        <begin position="96"/>
        <end position="111"/>
    </location>
</feature>
<dbReference type="GO" id="GO:0008270">
    <property type="term" value="F:zinc ion binding"/>
    <property type="evidence" value="ECO:0007669"/>
    <property type="project" value="UniProtKB-KW"/>
</dbReference>
<feature type="non-terminal residue" evidence="4">
    <location>
        <position position="1"/>
    </location>
</feature>
<organism evidence="4 5">
    <name type="scientific">Armillaria solidipes</name>
    <dbReference type="NCBI Taxonomy" id="1076256"/>
    <lineage>
        <taxon>Eukaryota</taxon>
        <taxon>Fungi</taxon>
        <taxon>Dikarya</taxon>
        <taxon>Basidiomycota</taxon>
        <taxon>Agaricomycotina</taxon>
        <taxon>Agaricomycetes</taxon>
        <taxon>Agaricomycetidae</taxon>
        <taxon>Agaricales</taxon>
        <taxon>Marasmiineae</taxon>
        <taxon>Physalacriaceae</taxon>
        <taxon>Armillaria</taxon>
    </lineage>
</organism>
<evidence type="ECO:0000313" key="4">
    <source>
        <dbReference type="EMBL" id="PBK62112.1"/>
    </source>
</evidence>
<sequence length="128" mass="14700">LPTYKLVLHSVPTTFRPHSEDDRNGIFYANHDVTPFSLREIRWLNAAEAVKPSKHTSSLVLTFSDEETAERVFDQGLYIEGTHAFGTWYWEGPDQCYKCQQYGHRSYRCPSPQPVCARCAGHHPTQLC</sequence>
<keyword evidence="2" id="KW-0479">Metal-binding</keyword>
<evidence type="ECO:0000313" key="5">
    <source>
        <dbReference type="Proteomes" id="UP000218334"/>
    </source>
</evidence>
<proteinExistence type="predicted"/>